<organism evidence="3 4">
    <name type="scientific">Phakopsora pachyrhizi</name>
    <name type="common">Asian soybean rust disease fungus</name>
    <dbReference type="NCBI Taxonomy" id="170000"/>
    <lineage>
        <taxon>Eukaryota</taxon>
        <taxon>Fungi</taxon>
        <taxon>Dikarya</taxon>
        <taxon>Basidiomycota</taxon>
        <taxon>Pucciniomycotina</taxon>
        <taxon>Pucciniomycetes</taxon>
        <taxon>Pucciniales</taxon>
        <taxon>Phakopsoraceae</taxon>
        <taxon>Phakopsora</taxon>
    </lineage>
</organism>
<evidence type="ECO:0000313" key="4">
    <source>
        <dbReference type="Proteomes" id="UP001153365"/>
    </source>
</evidence>
<keyword evidence="2" id="KW-0812">Transmembrane</keyword>
<dbReference type="AlphaFoldDB" id="A0AAV0AU04"/>
<sequence>MVSTFGSRRKASERQTEEQSRITGNSNTETDSRVELLQDEQEQASLVDSFDEKAVEQDLRHRLWLSLFIVTSLLSYAFVIDLSRGTLLRGSIARSFQCLGFLICLVSLLVELKKLHYSNRLQNSQTGIFKPFLRRFLFDGVLSMIERLLTNSINLKDQGLLAAAIVTFAGSLAGSETDGSFSMLVRWYPFVVVLMVWLMERSITETKQSIERLRRAQYILKGV</sequence>
<keyword evidence="2" id="KW-1133">Transmembrane helix</keyword>
<name>A0AAV0AU04_PHAPC</name>
<keyword evidence="4" id="KW-1185">Reference proteome</keyword>
<comment type="caution">
    <text evidence="3">The sequence shown here is derived from an EMBL/GenBank/DDBJ whole genome shotgun (WGS) entry which is preliminary data.</text>
</comment>
<keyword evidence="2" id="KW-0472">Membrane</keyword>
<feature type="compositionally biased region" description="Basic and acidic residues" evidence="1">
    <location>
        <begin position="10"/>
        <end position="20"/>
    </location>
</feature>
<dbReference type="EMBL" id="CALTRL010001384">
    <property type="protein sequence ID" value="CAH7672324.1"/>
    <property type="molecule type" value="Genomic_DNA"/>
</dbReference>
<feature type="transmembrane region" description="Helical" evidence="2">
    <location>
        <begin position="63"/>
        <end position="80"/>
    </location>
</feature>
<gene>
    <name evidence="3" type="ORF">PPACK8108_LOCUS7133</name>
</gene>
<protein>
    <submittedName>
        <fullName evidence="3">Expressed protein</fullName>
    </submittedName>
</protein>
<feature type="transmembrane region" description="Helical" evidence="2">
    <location>
        <begin position="92"/>
        <end position="110"/>
    </location>
</feature>
<evidence type="ECO:0000313" key="3">
    <source>
        <dbReference type="EMBL" id="CAH7672324.1"/>
    </source>
</evidence>
<feature type="region of interest" description="Disordered" evidence="1">
    <location>
        <begin position="1"/>
        <end position="33"/>
    </location>
</feature>
<evidence type="ECO:0000256" key="1">
    <source>
        <dbReference type="SAM" id="MobiDB-lite"/>
    </source>
</evidence>
<dbReference type="Proteomes" id="UP001153365">
    <property type="component" value="Unassembled WGS sequence"/>
</dbReference>
<proteinExistence type="predicted"/>
<reference evidence="3" key="1">
    <citation type="submission" date="2022-06" db="EMBL/GenBank/DDBJ databases">
        <authorList>
            <consortium name="SYNGENTA / RWTH Aachen University"/>
        </authorList>
    </citation>
    <scope>NUCLEOTIDE SEQUENCE</scope>
</reference>
<evidence type="ECO:0000256" key="2">
    <source>
        <dbReference type="SAM" id="Phobius"/>
    </source>
</evidence>
<accession>A0AAV0AU04</accession>